<proteinExistence type="predicted"/>
<dbReference type="SUPFAM" id="SSF81383">
    <property type="entry name" value="F-box domain"/>
    <property type="match status" value="1"/>
</dbReference>
<keyword evidence="3" id="KW-1185">Reference proteome</keyword>
<comment type="caution">
    <text evidence="2">The sequence shown here is derived from an EMBL/GenBank/DDBJ whole genome shotgun (WGS) entry which is preliminary data.</text>
</comment>
<dbReference type="SMART" id="SM00256">
    <property type="entry name" value="FBOX"/>
    <property type="match status" value="1"/>
</dbReference>
<organism evidence="2 3">
    <name type="scientific">Meloidogyne graminicola</name>
    <dbReference type="NCBI Taxonomy" id="189291"/>
    <lineage>
        <taxon>Eukaryota</taxon>
        <taxon>Metazoa</taxon>
        <taxon>Ecdysozoa</taxon>
        <taxon>Nematoda</taxon>
        <taxon>Chromadorea</taxon>
        <taxon>Rhabditida</taxon>
        <taxon>Tylenchina</taxon>
        <taxon>Tylenchomorpha</taxon>
        <taxon>Tylenchoidea</taxon>
        <taxon>Meloidogynidae</taxon>
        <taxon>Meloidogyninae</taxon>
        <taxon>Meloidogyne</taxon>
    </lineage>
</organism>
<dbReference type="InterPro" id="IPR036047">
    <property type="entry name" value="F-box-like_dom_sf"/>
</dbReference>
<evidence type="ECO:0000313" key="3">
    <source>
        <dbReference type="Proteomes" id="UP000605970"/>
    </source>
</evidence>
<dbReference type="OrthoDB" id="435188at2759"/>
<name>A0A8S9ZCP8_9BILA</name>
<dbReference type="Proteomes" id="UP000605970">
    <property type="component" value="Unassembled WGS sequence"/>
</dbReference>
<dbReference type="Gene3D" id="1.20.1280.50">
    <property type="match status" value="1"/>
</dbReference>
<gene>
    <name evidence="2" type="ORF">Mgra_00010216</name>
</gene>
<protein>
    <submittedName>
        <fullName evidence="2">F-box domain-containing protein</fullName>
    </submittedName>
</protein>
<sequence>MEYLPSEIQLKILKYLHFDDLLEIRQVNRYFYDFTVKHNLVRKKFIDLFFLTPSLIETQLSNFYYMPGKDFQSLKAVNIPVSNYLQNKWSSAIKKRNPVFIVKNPDVYRAPILALDGGGNFIGKALRLPFYPKNIKELKIIRYWLNQIFNFDYAYIHFKEAIFNPEIIKLLFDSEEISKIKLSCDWAVFNFNNQHFNVLKSTLDYMSITQKVDINFDYINTTEEDNDFILKLLLNENYRIPEVVLRYPTDSQIVIYNNLHLETSIDLSNVVAKIMFCLAHWDASKLVVRGVEINESSTEDKRYKIKNIHHPQMQFAISFIEDARGSINNIKIDKINS</sequence>
<evidence type="ECO:0000313" key="2">
    <source>
        <dbReference type="EMBL" id="KAF7623481.1"/>
    </source>
</evidence>
<dbReference type="EMBL" id="JABEBT010000241">
    <property type="protein sequence ID" value="KAF7623481.1"/>
    <property type="molecule type" value="Genomic_DNA"/>
</dbReference>
<dbReference type="AlphaFoldDB" id="A0A8S9ZCP8"/>
<evidence type="ECO:0000259" key="1">
    <source>
        <dbReference type="PROSITE" id="PS50181"/>
    </source>
</evidence>
<dbReference type="Pfam" id="PF12937">
    <property type="entry name" value="F-box-like"/>
    <property type="match status" value="1"/>
</dbReference>
<dbReference type="PROSITE" id="PS50181">
    <property type="entry name" value="FBOX"/>
    <property type="match status" value="1"/>
</dbReference>
<accession>A0A8S9ZCP8</accession>
<reference evidence="2" key="1">
    <citation type="journal article" date="2020" name="Ecol. Evol.">
        <title>Genome structure and content of the rice root-knot nematode (Meloidogyne graminicola).</title>
        <authorList>
            <person name="Phan N.T."/>
            <person name="Danchin E.G.J."/>
            <person name="Klopp C."/>
            <person name="Perfus-Barbeoch L."/>
            <person name="Kozlowski D.K."/>
            <person name="Koutsovoulos G.D."/>
            <person name="Lopez-Roques C."/>
            <person name="Bouchez O."/>
            <person name="Zahm M."/>
            <person name="Besnard G."/>
            <person name="Bellafiore S."/>
        </authorList>
    </citation>
    <scope>NUCLEOTIDE SEQUENCE</scope>
    <source>
        <strain evidence="2">VN-18</strain>
    </source>
</reference>
<dbReference type="InterPro" id="IPR001810">
    <property type="entry name" value="F-box_dom"/>
</dbReference>
<dbReference type="CDD" id="cd09917">
    <property type="entry name" value="F-box_SF"/>
    <property type="match status" value="1"/>
</dbReference>
<feature type="domain" description="F-box" evidence="1">
    <location>
        <begin position="1"/>
        <end position="44"/>
    </location>
</feature>